<organism evidence="15 16">
    <name type="scientific">Stephania yunnanensis</name>
    <dbReference type="NCBI Taxonomy" id="152371"/>
    <lineage>
        <taxon>Eukaryota</taxon>
        <taxon>Viridiplantae</taxon>
        <taxon>Streptophyta</taxon>
        <taxon>Embryophyta</taxon>
        <taxon>Tracheophyta</taxon>
        <taxon>Spermatophyta</taxon>
        <taxon>Magnoliopsida</taxon>
        <taxon>Ranunculales</taxon>
        <taxon>Menispermaceae</taxon>
        <taxon>Menispermoideae</taxon>
        <taxon>Cissampelideae</taxon>
        <taxon>Stephania</taxon>
    </lineage>
</organism>
<evidence type="ECO:0000259" key="14">
    <source>
        <dbReference type="Pfam" id="PF17801"/>
    </source>
</evidence>
<feature type="transmembrane region" description="Helical" evidence="12">
    <location>
        <begin position="12"/>
        <end position="32"/>
    </location>
</feature>
<feature type="transmembrane region" description="Helical" evidence="12">
    <location>
        <begin position="996"/>
        <end position="1016"/>
    </location>
</feature>
<evidence type="ECO:0000256" key="9">
    <source>
        <dbReference type="ARBA" id="ARBA00023295"/>
    </source>
</evidence>
<evidence type="ECO:0000256" key="2">
    <source>
        <dbReference type="ARBA" id="ARBA00004141"/>
    </source>
</evidence>
<dbReference type="Pfam" id="PF17801">
    <property type="entry name" value="Melibiase_C"/>
    <property type="match status" value="2"/>
</dbReference>
<dbReference type="InterPro" id="IPR041233">
    <property type="entry name" value="Melibiase_C"/>
</dbReference>
<feature type="domain" description="Alpha galactosidase C-terminal" evidence="14">
    <location>
        <begin position="295"/>
        <end position="370"/>
    </location>
</feature>
<comment type="catalytic activity">
    <reaction evidence="1 10">
        <text>Hydrolysis of terminal, non-reducing alpha-D-galactose residues in alpha-D-galactosides, including galactose oligosaccharides, galactomannans and galactolipids.</text>
        <dbReference type="EC" id="3.2.1.22"/>
    </reaction>
</comment>
<keyword evidence="12" id="KW-0472">Membrane</keyword>
<evidence type="ECO:0000313" key="16">
    <source>
        <dbReference type="Proteomes" id="UP001420932"/>
    </source>
</evidence>
<dbReference type="SUPFAM" id="SSF51011">
    <property type="entry name" value="Glycosyl hydrolase domain"/>
    <property type="match status" value="2"/>
</dbReference>
<feature type="transmembrane region" description="Helical" evidence="12">
    <location>
        <begin position="1204"/>
        <end position="1225"/>
    </location>
</feature>
<dbReference type="EC" id="3.2.1.22" evidence="5 10"/>
<dbReference type="SUPFAM" id="SSF103481">
    <property type="entry name" value="Multidrug resistance efflux transporter EmrE"/>
    <property type="match status" value="1"/>
</dbReference>
<dbReference type="InterPro" id="IPR002241">
    <property type="entry name" value="Glyco_hydro_27"/>
</dbReference>
<dbReference type="Pfam" id="PF00892">
    <property type="entry name" value="EamA"/>
    <property type="match status" value="2"/>
</dbReference>
<evidence type="ECO:0000259" key="13">
    <source>
        <dbReference type="Pfam" id="PF00892"/>
    </source>
</evidence>
<feature type="transmembrane region" description="Helical" evidence="12">
    <location>
        <begin position="1028"/>
        <end position="1053"/>
    </location>
</feature>
<keyword evidence="12" id="KW-1133">Transmembrane helix</keyword>
<dbReference type="PROSITE" id="PS00512">
    <property type="entry name" value="ALPHA_GALACTOSIDASE"/>
    <property type="match status" value="2"/>
</dbReference>
<dbReference type="AlphaFoldDB" id="A0AAP0F7N6"/>
<feature type="domain" description="Alpha galactosidase C-terminal" evidence="14">
    <location>
        <begin position="806"/>
        <end position="880"/>
    </location>
</feature>
<feature type="domain" description="EamA" evidence="13">
    <location>
        <begin position="973"/>
        <end position="1102"/>
    </location>
</feature>
<keyword evidence="16" id="KW-1185">Reference proteome</keyword>
<dbReference type="PRINTS" id="PR00740">
    <property type="entry name" value="GLHYDRLASE27"/>
</dbReference>
<evidence type="ECO:0000256" key="8">
    <source>
        <dbReference type="ARBA" id="ARBA00023157"/>
    </source>
</evidence>
<keyword evidence="9 10" id="KW-0326">Glycosidase</keyword>
<evidence type="ECO:0000256" key="4">
    <source>
        <dbReference type="ARBA" id="ARBA00009743"/>
    </source>
</evidence>
<evidence type="ECO:0000256" key="5">
    <source>
        <dbReference type="ARBA" id="ARBA00012755"/>
    </source>
</evidence>
<dbReference type="InterPro" id="IPR000111">
    <property type="entry name" value="Glyco_hydro_27/36_CS"/>
</dbReference>
<accession>A0AAP0F7N6</accession>
<name>A0AAP0F7N6_9MAGN</name>
<keyword evidence="12" id="KW-0812">Transmembrane</keyword>
<dbReference type="Gene3D" id="2.60.40.1180">
    <property type="entry name" value="Golgi alpha-mannosidase II"/>
    <property type="match status" value="2"/>
</dbReference>
<feature type="region of interest" description="Disordered" evidence="11">
    <location>
        <begin position="898"/>
        <end position="917"/>
    </location>
</feature>
<comment type="similarity">
    <text evidence="3">Belongs to the drug/metabolite transporter (DMT) superfamily. Plant drug/metabolite exporter (P-DME) (TC 2.A.7.4) family.</text>
</comment>
<dbReference type="GO" id="GO:0009505">
    <property type="term" value="C:plant-type cell wall"/>
    <property type="evidence" value="ECO:0007669"/>
    <property type="project" value="TreeGrafter"/>
</dbReference>
<dbReference type="PANTHER" id="PTHR11452:SF33">
    <property type="entry name" value="ALPHA-GALACTOSIDASE 2"/>
    <property type="match status" value="1"/>
</dbReference>
<evidence type="ECO:0000256" key="3">
    <source>
        <dbReference type="ARBA" id="ARBA00007635"/>
    </source>
</evidence>
<dbReference type="Proteomes" id="UP001420932">
    <property type="component" value="Unassembled WGS sequence"/>
</dbReference>
<proteinExistence type="inferred from homology"/>
<dbReference type="GO" id="GO:0005975">
    <property type="term" value="P:carbohydrate metabolic process"/>
    <property type="evidence" value="ECO:0007669"/>
    <property type="project" value="InterPro"/>
</dbReference>
<dbReference type="InterPro" id="IPR037185">
    <property type="entry name" value="EmrE-like"/>
</dbReference>
<dbReference type="PANTHER" id="PTHR11452">
    <property type="entry name" value="ALPHA-GALACTOSIDASE/ALPHA-N-ACETYLGALACTOSAMINIDASE"/>
    <property type="match status" value="1"/>
</dbReference>
<dbReference type="Pfam" id="PF16499">
    <property type="entry name" value="Melibiase_2"/>
    <property type="match status" value="2"/>
</dbReference>
<evidence type="ECO:0000256" key="6">
    <source>
        <dbReference type="ARBA" id="ARBA00022729"/>
    </source>
</evidence>
<dbReference type="FunFam" id="2.60.40.1180:FF:000008">
    <property type="entry name" value="Alpha-galactosidase"/>
    <property type="match status" value="2"/>
</dbReference>
<keyword evidence="7 10" id="KW-0378">Hydrolase</keyword>
<evidence type="ECO:0000256" key="11">
    <source>
        <dbReference type="SAM" id="MobiDB-lite"/>
    </source>
</evidence>
<dbReference type="InterPro" id="IPR000620">
    <property type="entry name" value="EamA_dom"/>
</dbReference>
<dbReference type="Gene3D" id="3.20.20.70">
    <property type="entry name" value="Aldolase class I"/>
    <property type="match status" value="2"/>
</dbReference>
<evidence type="ECO:0000313" key="15">
    <source>
        <dbReference type="EMBL" id="KAK9106256.1"/>
    </source>
</evidence>
<evidence type="ECO:0000256" key="7">
    <source>
        <dbReference type="ARBA" id="ARBA00022801"/>
    </source>
</evidence>
<sequence>MKLRDLALRVLLLLSSSSSLLRFIMLLLFIIIKWNSWNHFSCNIDEKVIKQTADALVSTGLARLGYHYVNIDDCWAELTRDHKGNLVAKRSTFPSGIKALADYVHGKGLKLGIYSDAGYFTCSKTMPGSLGHEEQDAKTFAAWGIDYLKYDNCNNDGSKPTHRYPEMTRALMKAGRPIFFSLCEWGDLHPALWGSKVGNSWRTTNDIADNWDSMISRADMNEVYADFARPGGWNDPDMLEVGNGGMTKDEYMAPLLLGCDVRNITKDTMEIISNKEVISVNQDSLGVQAKKVRMEGDYEIWAGPLSGYRTVVVLLSRGPVPAPITANWDDIGIPPNTRVAARDLWKHETLKKPFVGSLTATPDSHSCKIYNTATEEGVIRSVWVRNWPKWNFGSLKMTALTLADSGVDVHRAKLVGRGGDGDGDPYTFDSISHLRSPISSVSSSTDATAATPSPCPALSWIIRRLYSAYGRNKKKNSCSIMSSAPAPHFVIFFFFSVLVCVATTAPARKISIGSTEDVRRVLLDNGLGRTPQMGWNSWNHFQCDIEEKLIRETADAMASSGLATLGYEYINLDDCWAELNRDSKGNLVPKASTFPSGIKALADYVHGKGLKLGIYSDAGTQTCSKTMPGSMGYEEQDAKTFASWGVDYLKYDNCNNDGTSPKERYPKMSKALLYSGRPIFFSLCEWGDEDPATWAPGLGNSWRTTGDIKDTWESMTSRADLNDKWAAYAGPGGWNDPDMLEVGNGGMTTEEYRSHFSIWALAKAPLLIGCDIRSMSNVTLELLSNKEVIAVNQDKLGVQGKKVKREGDLEVWAGGLSGGRVGVVLWNRGGYKARISALWSDIGLEPSAVVDVRDLWAHSSKGSVKGHLSAMVDSHACKIISISSFRKRKSKMGLVAACSSSSSNSSPPASESGGGGGESLKCVGTGLDVECLVVDDKELEAKVGEETNEKALLLLGMVDDDDDDVLRLVWDWVLLLSPFFFWGTSMVAMKEVLPKAGPFFVSAFRLIPAGLLLVSFASWKGRRMPCGFMAWLSITLFALVDSTCFQGFLAVGLQSTSAGLGSVIIDSQPLTVALLASLFFGESITLLPAAGLLLGVVGLLLLELPPATSTSTSTAIATALDHNFSLWESSGEWWMFLAAQSMAVGTVMVRWVSKYSDPIMATGWHMVIGGLPLFFISLLDHNPAAVVAVAGTNHLIWDLTSNDFLALLYTSIFGSAISYGVFFYNATTGSLTKLSSLTFLTPMFASIFGPCSQVVYIVLCMICDVAENA</sequence>
<comment type="similarity">
    <text evidence="4 10">Belongs to the glycosyl hydrolase 27 family.</text>
</comment>
<keyword evidence="8 10" id="KW-1015">Disulfide bond</keyword>
<dbReference type="SUPFAM" id="SSF51445">
    <property type="entry name" value="(Trans)glycosidases"/>
    <property type="match status" value="2"/>
</dbReference>
<evidence type="ECO:0000256" key="10">
    <source>
        <dbReference type="RuleBase" id="RU361168"/>
    </source>
</evidence>
<feature type="compositionally biased region" description="Low complexity" evidence="11">
    <location>
        <begin position="899"/>
        <end position="911"/>
    </location>
</feature>
<feature type="transmembrane region" description="Helical" evidence="12">
    <location>
        <begin position="1133"/>
        <end position="1152"/>
    </location>
</feature>
<feature type="transmembrane region" description="Helical" evidence="12">
    <location>
        <begin position="1086"/>
        <end position="1104"/>
    </location>
</feature>
<protein>
    <recommendedName>
        <fullName evidence="5 10">Alpha-galactosidase</fullName>
        <ecNumber evidence="5 10">3.2.1.22</ecNumber>
    </recommendedName>
    <alternativeName>
        <fullName evidence="10">Melibiase</fullName>
    </alternativeName>
</protein>
<dbReference type="GO" id="GO:0016020">
    <property type="term" value="C:membrane"/>
    <property type="evidence" value="ECO:0007669"/>
    <property type="project" value="InterPro"/>
</dbReference>
<reference evidence="15 16" key="1">
    <citation type="submission" date="2024-01" db="EMBL/GenBank/DDBJ databases">
        <title>Genome assemblies of Stephania.</title>
        <authorList>
            <person name="Yang L."/>
        </authorList>
    </citation>
    <scope>NUCLEOTIDE SEQUENCE [LARGE SCALE GENOMIC DNA]</scope>
    <source>
        <strain evidence="15">YNDBR</strain>
        <tissue evidence="15">Leaf</tissue>
    </source>
</reference>
<comment type="subcellular location">
    <subcellularLocation>
        <location evidence="2">Membrane</location>
        <topology evidence="2">Multi-pass membrane protein</topology>
    </subcellularLocation>
</comment>
<evidence type="ECO:0000256" key="12">
    <source>
        <dbReference type="SAM" id="Phobius"/>
    </source>
</evidence>
<dbReference type="InterPro" id="IPR017853">
    <property type="entry name" value="GH"/>
</dbReference>
<feature type="transmembrane region" description="Helical" evidence="12">
    <location>
        <begin position="1159"/>
        <end position="1179"/>
    </location>
</feature>
<feature type="domain" description="EamA" evidence="13">
    <location>
        <begin position="1130"/>
        <end position="1249"/>
    </location>
</feature>
<dbReference type="InterPro" id="IPR013785">
    <property type="entry name" value="Aldolase_TIM"/>
</dbReference>
<dbReference type="InterPro" id="IPR013780">
    <property type="entry name" value="Glyco_hydro_b"/>
</dbReference>
<dbReference type="GO" id="GO:0004557">
    <property type="term" value="F:alpha-galactosidase activity"/>
    <property type="evidence" value="ECO:0007669"/>
    <property type="project" value="UniProtKB-EC"/>
</dbReference>
<feature type="transmembrane region" description="Helical" evidence="12">
    <location>
        <begin position="1237"/>
        <end position="1259"/>
    </location>
</feature>
<dbReference type="EMBL" id="JBBNAF010000010">
    <property type="protein sequence ID" value="KAK9106256.1"/>
    <property type="molecule type" value="Genomic_DNA"/>
</dbReference>
<dbReference type="FunFam" id="3.20.20.70:FF:000093">
    <property type="entry name" value="Alpha-galactosidase"/>
    <property type="match status" value="2"/>
</dbReference>
<comment type="caution">
    <text evidence="15">The sequence shown here is derived from an EMBL/GenBank/DDBJ whole genome shotgun (WGS) entry which is preliminary data.</text>
</comment>
<dbReference type="CDD" id="cd14792">
    <property type="entry name" value="GH27"/>
    <property type="match status" value="2"/>
</dbReference>
<gene>
    <name evidence="15" type="ORF">Syun_022267</name>
</gene>
<evidence type="ECO:0000256" key="1">
    <source>
        <dbReference type="ARBA" id="ARBA00001255"/>
    </source>
</evidence>
<keyword evidence="6" id="KW-0732">Signal</keyword>